<dbReference type="SMART" id="SM00181">
    <property type="entry name" value="EGF"/>
    <property type="match status" value="10"/>
</dbReference>
<evidence type="ECO:0000256" key="6">
    <source>
        <dbReference type="ARBA" id="ARBA00022869"/>
    </source>
</evidence>
<feature type="disulfide bond" evidence="12">
    <location>
        <begin position="1471"/>
        <end position="1480"/>
    </location>
</feature>
<dbReference type="FunFam" id="2.10.25.10:FF:000388">
    <property type="entry name" value="Laminin subunit alpha"/>
    <property type="match status" value="1"/>
</dbReference>
<feature type="domain" description="Laminin EGF-like" evidence="17">
    <location>
        <begin position="645"/>
        <end position="695"/>
    </location>
</feature>
<dbReference type="FunFam" id="2.10.25.10:FF:000090">
    <property type="entry name" value="laminin subunit alpha"/>
    <property type="match status" value="1"/>
</dbReference>
<keyword evidence="11 12" id="KW-0424">Laminin EGF-like domain</keyword>
<evidence type="ECO:0000256" key="10">
    <source>
        <dbReference type="ARBA" id="ARBA00023180"/>
    </source>
</evidence>
<comment type="subcellular location">
    <subcellularLocation>
        <location evidence="1">Secreted</location>
        <location evidence="1">Extracellular space</location>
        <location evidence="1">Extracellular matrix</location>
        <location evidence="1">Basement membrane</location>
    </subcellularLocation>
</comment>
<feature type="compositionally biased region" description="Acidic residues" evidence="14">
    <location>
        <begin position="3422"/>
        <end position="3434"/>
    </location>
</feature>
<evidence type="ECO:0000256" key="7">
    <source>
        <dbReference type="ARBA" id="ARBA00022889"/>
    </source>
</evidence>
<feature type="domain" description="Laminin EGF-like" evidence="17">
    <location>
        <begin position="1985"/>
        <end position="2037"/>
    </location>
</feature>
<dbReference type="InterPro" id="IPR056863">
    <property type="entry name" value="LMN_ATRN_NET-like_EGF"/>
</dbReference>
<feature type="domain" description="Laminin G" evidence="16">
    <location>
        <begin position="3146"/>
        <end position="3310"/>
    </location>
</feature>
<feature type="disulfide bond" evidence="12">
    <location>
        <begin position="600"/>
        <end position="612"/>
    </location>
</feature>
<evidence type="ECO:0000256" key="1">
    <source>
        <dbReference type="ARBA" id="ARBA00004302"/>
    </source>
</evidence>
<keyword evidence="7" id="KW-0130">Cell adhesion</keyword>
<feature type="domain" description="Laminin EGF-like" evidence="17">
    <location>
        <begin position="508"/>
        <end position="553"/>
    </location>
</feature>
<dbReference type="InterPro" id="IPR000034">
    <property type="entry name" value="Laminin_IV"/>
</dbReference>
<feature type="compositionally biased region" description="Basic and acidic residues" evidence="14">
    <location>
        <begin position="3450"/>
        <end position="3460"/>
    </location>
</feature>
<dbReference type="Proteomes" id="UP000663856">
    <property type="component" value="Unassembled WGS sequence"/>
</dbReference>
<dbReference type="Gene3D" id="2.60.120.260">
    <property type="entry name" value="Galactose-binding domain-like"/>
    <property type="match status" value="1"/>
</dbReference>
<dbReference type="PROSITE" id="PS50025">
    <property type="entry name" value="LAM_G_DOMAIN"/>
    <property type="match status" value="5"/>
</dbReference>
<feature type="disulfide bond" evidence="12">
    <location>
        <begin position="435"/>
        <end position="444"/>
    </location>
</feature>
<feature type="disulfide bond" evidence="12">
    <location>
        <begin position="1609"/>
        <end position="1618"/>
    </location>
</feature>
<feature type="domain" description="Laminin EGF-like" evidence="17">
    <location>
        <begin position="1540"/>
        <end position="1587"/>
    </location>
</feature>
<feature type="disulfide bond" evidence="12">
    <location>
        <begin position="2107"/>
        <end position="2116"/>
    </location>
</feature>
<dbReference type="PANTHER" id="PTHR10574">
    <property type="entry name" value="NETRIN/LAMININ-RELATED"/>
    <property type="match status" value="1"/>
</dbReference>
<dbReference type="CDD" id="cd07307">
    <property type="entry name" value="BAR"/>
    <property type="match status" value="1"/>
</dbReference>
<feature type="disulfide bond" evidence="12">
    <location>
        <begin position="554"/>
        <end position="566"/>
    </location>
</feature>
<dbReference type="FunFam" id="2.10.25.10:FF:000407">
    <property type="entry name" value="Laminin subunit alpha-3"/>
    <property type="match status" value="1"/>
</dbReference>
<evidence type="ECO:0000256" key="13">
    <source>
        <dbReference type="SAM" id="Coils"/>
    </source>
</evidence>
<evidence type="ECO:0000256" key="12">
    <source>
        <dbReference type="PROSITE-ProRule" id="PRU00460"/>
    </source>
</evidence>
<dbReference type="Pfam" id="PF00052">
    <property type="entry name" value="Laminin_B"/>
    <property type="match status" value="1"/>
</dbReference>
<dbReference type="FunFam" id="2.10.25.10:FF:000209">
    <property type="entry name" value="Laminin subunit alpha 5"/>
    <property type="match status" value="2"/>
</dbReference>
<dbReference type="GO" id="GO:0009888">
    <property type="term" value="P:tissue development"/>
    <property type="evidence" value="ECO:0007669"/>
    <property type="project" value="TreeGrafter"/>
</dbReference>
<dbReference type="FunFam" id="2.10.25.10:FF:000189">
    <property type="entry name" value="Laminin subunit alpha 2"/>
    <property type="match status" value="1"/>
</dbReference>
<dbReference type="CDD" id="cd00110">
    <property type="entry name" value="LamG"/>
    <property type="match status" value="5"/>
</dbReference>
<evidence type="ECO:0000259" key="18">
    <source>
        <dbReference type="PROSITE" id="PS51115"/>
    </source>
</evidence>
<keyword evidence="4 15" id="KW-0732">Signal</keyword>
<dbReference type="InterPro" id="IPR013320">
    <property type="entry name" value="ConA-like_dom_sf"/>
</dbReference>
<feature type="domain" description="Laminin G" evidence="16">
    <location>
        <begin position="2960"/>
        <end position="3137"/>
    </location>
</feature>
<feature type="disulfide bond" evidence="12">
    <location>
        <begin position="1897"/>
        <end position="1906"/>
    </location>
</feature>
<feature type="disulfide bond" evidence="12">
    <location>
        <begin position="482"/>
        <end position="491"/>
    </location>
</feature>
<dbReference type="GO" id="GO:0005604">
    <property type="term" value="C:basement membrane"/>
    <property type="evidence" value="ECO:0007669"/>
    <property type="project" value="UniProtKB-SubCell"/>
</dbReference>
<feature type="disulfide bond" evidence="12">
    <location>
        <begin position="620"/>
        <end position="629"/>
    </location>
</feature>
<dbReference type="Pfam" id="PF00053">
    <property type="entry name" value="EGF_laminin"/>
    <property type="match status" value="19"/>
</dbReference>
<evidence type="ECO:0000256" key="2">
    <source>
        <dbReference type="ARBA" id="ARBA00022525"/>
    </source>
</evidence>
<feature type="disulfide bond" evidence="12">
    <location>
        <begin position="1909"/>
        <end position="1923"/>
    </location>
</feature>
<dbReference type="GO" id="GO:0007411">
    <property type="term" value="P:axon guidance"/>
    <property type="evidence" value="ECO:0007669"/>
    <property type="project" value="TreeGrafter"/>
</dbReference>
<dbReference type="PROSITE" id="PS50027">
    <property type="entry name" value="EGF_LAM_2"/>
    <property type="match status" value="14"/>
</dbReference>
<feature type="disulfide bond" evidence="12">
    <location>
        <begin position="2057"/>
        <end position="2066"/>
    </location>
</feature>
<dbReference type="InterPro" id="IPR050440">
    <property type="entry name" value="Laminin/Netrin_ECM"/>
</dbReference>
<keyword evidence="9 12" id="KW-1015">Disulfide bond</keyword>
<dbReference type="GO" id="GO:0007155">
    <property type="term" value="P:cell adhesion"/>
    <property type="evidence" value="ECO:0007669"/>
    <property type="project" value="UniProtKB-KW"/>
</dbReference>
<feature type="disulfide bond" evidence="12">
    <location>
        <begin position="510"/>
        <end position="527"/>
    </location>
</feature>
<dbReference type="SMART" id="SM00282">
    <property type="entry name" value="LamG"/>
    <property type="match status" value="5"/>
</dbReference>
<dbReference type="Pfam" id="PF02210">
    <property type="entry name" value="Laminin_G_2"/>
    <property type="match status" value="5"/>
</dbReference>
<keyword evidence="8 13" id="KW-0175">Coiled coil</keyword>
<comment type="caution">
    <text evidence="20">The sequence shown here is derived from an EMBL/GenBank/DDBJ whole genome shotgun (WGS) entry which is preliminary data.</text>
</comment>
<evidence type="ECO:0000313" key="21">
    <source>
        <dbReference type="Proteomes" id="UP000663856"/>
    </source>
</evidence>
<feature type="domain" description="Laminin EGF-like" evidence="17">
    <location>
        <begin position="461"/>
        <end position="507"/>
    </location>
</feature>
<dbReference type="PROSITE" id="PS51115">
    <property type="entry name" value="LAMININ_IVA"/>
    <property type="match status" value="1"/>
</dbReference>
<dbReference type="PANTHER" id="PTHR10574:SF406">
    <property type="entry name" value="LAMININ SUBUNIT ALPHA 5"/>
    <property type="match status" value="1"/>
</dbReference>
<feature type="disulfide bond" evidence="12">
    <location>
        <begin position="1590"/>
        <end position="1607"/>
    </location>
</feature>
<dbReference type="InterPro" id="IPR001791">
    <property type="entry name" value="Laminin_G"/>
</dbReference>
<feature type="domain" description="Laminin EGF-like" evidence="17">
    <location>
        <begin position="415"/>
        <end position="460"/>
    </location>
</feature>
<feature type="domain" description="Laminin EGF-like" evidence="17">
    <location>
        <begin position="554"/>
        <end position="599"/>
    </location>
</feature>
<feature type="domain" description="Laminin G" evidence="16">
    <location>
        <begin position="3654"/>
        <end position="3838"/>
    </location>
</feature>
<sequence>MSVRELLLLLGWLISITFGEILRPPYLNLAREKHITVSATSTCGEFIDKDNANKTKYKKELYCKLTGSSPYEKDYKDSNLIYGQYCDHCDHSVSDKKHIVNYTIDGTDRWWQSPPLSRGNEYQKVNVTINLGQEYHIAYIYIRMANSPRPAVWSLERSTDYGKTFSTWYYFASDVECRSIFGLEPFYDHSFVRDDDVVCETKYASRIPLEGGEMVVSLINDRPNIKNFSNSDTLQQWTRATNVRLRLLRPTTLHSHSIIHDSHDKSVTRRYFYSIRDIGIGGHCQCNGHAESCDKPHAKDPNKMVCRCRHNTCGDYCQECCEPFLQKKWRQSRDSDTGAFECEPCQCYGHSSDCVYDEKVEKEKLSIDIHGKYEGGGRCINCQDNTEGINCERCVRGYFRNFTRKVNDIDMCQQCKCDLKVSTGACAEGTGTCECKPQFTGLACDECAVGYFDYAAGCKPCLCSVNGTADNKCLPDSGRCVCKMNFEGDYCDRCAPGYYNFKAGCIPCECERAGSDGNICDAETGQCPCRLNYQNRTCNTCKNGHFGYPGCLPCVCNNNGSTIEICNKDTGLCICKANFTGQTCEQCASGFFNHPLCEPCACDSIGVVYDACDQRGQCHCKPNFGGRQCNQCAPGYFRYPECIPCSCDMHGSLGLSCDQVTGQCLCKNNFVGAKCQECAAGLFNFPYCEECKCVPAGVRNDFPGCGRHNIPGVLCLCKQNVEGRQCDRCKEGFWNMKASNPLGCEPCDCSDEGTLGHLNTCDVVTGQCPCKLTTLNSTIRCDICADGYYALKRNNIFGCEPCRCSLGGSLHSICDKQTGQCVCRSSIVGRDCNQPAMGHYFPSLHHLQYELEDGLTKKHQTPVRYEFDINEFGNFSWKGYVRYSTLQSEVQLPIQLMKPTAYRVLIRYRTYNGTSTNMNSLDYKMPQINGHFVSISDIGTTATPTAVAQTFDIDLPLSDRQATYATASTFVTSEAAPFNEYLLTLKTTDPILVDYIILIPIDYIEAQALQQTDPFAYGRPCEWDNSEECYQYNYPSLNGMSSISNPTSNSVSNSYIVDSNLLQELSINSLTTIERGRDYRYDWFMSKPGQYYLLVDYHTISAGTSYARVQTIDGDMIPGSLILTECPYTFVCRQIVTTLSNGGNQRITKPKLMTVTDSRRATVILNIVQQTDSSSPVGIHKITAVPVSQFNYDLLRPKFSCVRGSVDNNSHGLSICDNSNKASASSSNAPIQVFQAEDYYNEHLKTSYFPLAPVNTSVVPLNVSTPNIYVYGRLTDVYAKAENYPATFQFYIHYYQSNSYGTSDSTPLTVIFYSRTGESQIGEIAAPVCQRRTPGGCSQIVALQNGSTAIRLDEPEFTVYLALVNLNASLLIDYLTIQKIEPMKHKVVVASPAQAAATVDGDRASKFVQECISKSAPNYDLKIQQASPFCRQALYSLSSTFNEQAYPCSCDVHGSIDPNGQCESYGGQCTCKRDVIGRRCNRCRTGYWGFPDCRPCACPTKICNELTGDCICPPRVTGRYCDQCASRTFGFDPLIGCEDCQCRIEGVINGRLDCDRRTGQCPCRDNIGSRTCDRCASGHYDYPRCLRCDCDSDGTLEPVCDTYTGTCLCKENIYGPRCDRCIDGTFALSSDNPKGCTNCYCFGATKLCHSSLFNYRVIRNMSDWTLTRPNIRYDQREGRLTMFMNYDNLDQSPIYWSAPRNYLGNKILAYGGNLTFKLSYTSSVNNFEQNINKNPLVILRGRDLTIAYYYPRPLEANRLDEDVSITLKEANFRFQTRSSAAVTRETFLQTLSDLSSLHILAWPYSSDSTASSIIAVQLQQADLKSVNNLSSQRSIARTIEVCSCPPNYAGTSCETCAQGYYKQYSGTNGAHTYTCVPCKCNGQSDFCDVETGHCLACENHTTGTYCEKCMSGYNGDPAQNIPCRTCACPLAVESNNFASTCEMNVTTGETTKCFCQQGYYGDKCQSCYPAFWGEPSKVGSRCAPCECNSNIDPYDWNACDQQSGRCVNCLNNTAGIMCERCREWFYGDAIQARNCAPCACSQCGSLRCDHMSGRCQCKPGVTGLACDSCLENHYGYHACTNEGCKPCACGLGSIGPSCDLYTGQCQCKPGVGGRNCDVCLPGYWDLNVDGCKPCQCDRFGTVRDLSNTGLSCDAQTGRCYCIEGVRGERCDQCEEYYTIVEGRGCLPCDKSNVVPEGWCARQLIDDVDQLRININRTIENADRITEGHTANERIQRMRLRANEYRSLVNNIRGNRQRCALHINPSSSFCLNEQITNLTQMFDEFDNDFKQTQLEVNHEQDVIKRLLKRVQEEYERVVEQTQAMRNFADDIEAFAANLTQHTNDDPNFIIDLIDSVHDSAEQFSIESEQNVIRDFNQSASYLYTYLQSLSDDLKKHLNQIEKLNNQTFDFEQRTSHMEKHVQNANEKLQRISSQVNSFDDIILIRTKLKQSITLKQTTETQLSNITESLKVNLLTNFERLQNAYFRTLANAKNLNESIQTLRSSVDEIIEQNRRVHLDVREIFTYAQNLTETSQYLEILYENMKTQNNATLFPVFVYKNIIDTVNLLDSTSNELLQNIFYSQEHIYQQRQRIERLEKEQLNQSLLSPLKTQIKLNIEDQQRLDRAARAANAYNESLRTSENLLSAYKLRINELKYTADNLEPHSTRMYDDSQTKTTEFARLRGKILAEKPINASTISDRPLQMEFADITDAIKLMKRWESDTDEQLKSAKYSYDQTIHLQENIANILADIRRLVDESRSIVSSVRVGAQFNRTSGASLHKPYSKSQVNLNKQHSKLALSFRTMEPDGLLAYAGSENDDRYMSLRLNQNGQVEFTYDLGQQRPMSIITPQTFTNNQWYDVTGERIGSHGHLTVVDAAGKDIFVGTSDAESGGQSILDLSDDRSVFLVGGVPSQVSLKQTYPPFAGSISNVRLDDHSVSLWNFQSAMNYNQGSIPSTIQREAVPGISLKGDGYVIFSKRRLRRLEHSFLLTIIFKTQTPNGLLLAYGGGDIEKRFFAVQIIDSHPEILMNTGSGLVSLRLEDNVNDNKLHRLQIKKQNTEIVVQLDNQPSESMHDRDEESRIEGGNDNIYVGKYLGQDSLRDAITSRGFSGCIQSIMIDRTELTFKSEHFKRSGNVETTCPIEEILRTVQFNYLDQESYVEIPEKNLTTPWAITARFQTSQPSGTLMYMNNENEYMNKLIIYFEQNHLMIKHKDLPIIRCENLLSNVWWNYISIYRDPQAYHLYLNDTECGKLDIESEYNNYQLFKTIFIGGVPQTLVTDMQRLIGCIGDVNIDGSLINFNNVVKLKNAERNCQTNGILNNNYNRGPIVYPKFDYNSTQPAFTDGYQLKLFQLNDDFSNKTLNSGMFPSVDIINELASTTFQTKKRTMTTTASTTTTTTTTTTTIATTTTITNRKTTSTMSMEKDEQDDDNDDDEDEGSYRQRRSCRLSRTPSGDRGRDIGYRFGDDHRESRALITIIEPSISLSMNISFKLRTRFAQGLVFYSGSDPYNSYILNEFIAVWLHKGRLVFAFDCGSGKGEIESINRLNDDQWHQVDIVRTGNNATLFIDSNFEGFIIPPGSKLTLETDGIYHFGNIPSDETFLSHRRRQVHHFKTRHHQLQFQGCLSTIHINNQPVTFDIDVNNEYNHNIKTCYEKEESGVFINGENEIILENSFRLGQRFNISFHFKSRVKSGLILAATSTNEDTYLFVYLDKGNIVVTLLQNSVDEIHIVHWPNDINDDEVCDGQWHTIDVQKDLSFIRLYVDKYEPDEELLSIDFDLNTNGPLYIGRMNNLPPIVDDIPVYIGCITNVKIFAVDNDNDENNSIRHAKALHSVDGIQYSCPTN</sequence>
<feature type="domain" description="Laminin N-terminal" evidence="19">
    <location>
        <begin position="18"/>
        <end position="283"/>
    </location>
</feature>
<dbReference type="Gene3D" id="2.60.120.200">
    <property type="match status" value="5"/>
</dbReference>
<keyword evidence="2" id="KW-0964">Secreted</keyword>
<name>A0A816S394_9BILA</name>
<dbReference type="InterPro" id="IPR000742">
    <property type="entry name" value="EGF"/>
</dbReference>
<dbReference type="FunFam" id="2.10.25.10:FF:000051">
    <property type="entry name" value="Laminin subunit alpha 4"/>
    <property type="match status" value="1"/>
</dbReference>
<feature type="domain" description="Laminin EGF-like" evidence="17">
    <location>
        <begin position="1588"/>
        <end position="1638"/>
    </location>
</feature>
<keyword evidence="3" id="KW-0272">Extracellular matrix</keyword>
<evidence type="ECO:0000256" key="4">
    <source>
        <dbReference type="ARBA" id="ARBA00022729"/>
    </source>
</evidence>
<dbReference type="GO" id="GO:0071711">
    <property type="term" value="P:basement membrane organization"/>
    <property type="evidence" value="ECO:0007669"/>
    <property type="project" value="UniProtKB-ARBA"/>
</dbReference>
<feature type="domain" description="Laminin EGF-like" evidence="17">
    <location>
        <begin position="2038"/>
        <end position="2086"/>
    </location>
</feature>
<protein>
    <recommendedName>
        <fullName evidence="22">Laminin subunit alpha</fullName>
    </recommendedName>
</protein>
<evidence type="ECO:0000256" key="8">
    <source>
        <dbReference type="ARBA" id="ARBA00023054"/>
    </source>
</evidence>
<feature type="disulfide bond" evidence="12">
    <location>
        <begin position="666"/>
        <end position="675"/>
    </location>
</feature>
<feature type="disulfide bond" evidence="12">
    <location>
        <begin position="463"/>
        <end position="480"/>
    </location>
</feature>
<evidence type="ECO:0000313" key="20">
    <source>
        <dbReference type="EMBL" id="CAF2082896.1"/>
    </source>
</evidence>
<feature type="chain" id="PRO_5033003055" description="Laminin subunit alpha" evidence="15">
    <location>
        <begin position="20"/>
        <end position="3841"/>
    </location>
</feature>
<feature type="disulfide bond" evidence="12">
    <location>
        <begin position="1588"/>
        <end position="1600"/>
    </location>
</feature>
<feature type="disulfide bond" evidence="12">
    <location>
        <begin position="2009"/>
        <end position="2018"/>
    </location>
</feature>
<feature type="domain" description="Laminin EGF-like" evidence="17">
    <location>
        <begin position="1448"/>
        <end position="1495"/>
    </location>
</feature>
<dbReference type="PROSITE" id="PS01248">
    <property type="entry name" value="EGF_LAM_1"/>
    <property type="match status" value="6"/>
</dbReference>
<dbReference type="FunFam" id="2.10.25.10:FF:000069">
    <property type="entry name" value="Laminin subunit alpha 1"/>
    <property type="match status" value="1"/>
</dbReference>
<evidence type="ECO:0000256" key="11">
    <source>
        <dbReference type="ARBA" id="ARBA00023292"/>
    </source>
</evidence>
<organism evidence="20 21">
    <name type="scientific">Rotaria magnacalcarata</name>
    <dbReference type="NCBI Taxonomy" id="392030"/>
    <lineage>
        <taxon>Eukaryota</taxon>
        <taxon>Metazoa</taxon>
        <taxon>Spiralia</taxon>
        <taxon>Gnathifera</taxon>
        <taxon>Rotifera</taxon>
        <taxon>Eurotatoria</taxon>
        <taxon>Bdelloidea</taxon>
        <taxon>Philodinida</taxon>
        <taxon>Philodinidae</taxon>
        <taxon>Rotaria</taxon>
    </lineage>
</organism>
<feature type="domain" description="Laminin G" evidence="16">
    <location>
        <begin position="2766"/>
        <end position="2950"/>
    </location>
</feature>
<evidence type="ECO:0000256" key="9">
    <source>
        <dbReference type="ARBA" id="ARBA00023157"/>
    </source>
</evidence>
<dbReference type="GO" id="GO:0009887">
    <property type="term" value="P:animal organ morphogenesis"/>
    <property type="evidence" value="ECO:0007669"/>
    <property type="project" value="TreeGrafter"/>
</dbReference>
<dbReference type="CDD" id="cd00055">
    <property type="entry name" value="EGF_Lam"/>
    <property type="match status" value="19"/>
</dbReference>
<dbReference type="FunFam" id="2.10.25.10:FF:000082">
    <property type="entry name" value="Laminin subunit alpha 1"/>
    <property type="match status" value="2"/>
</dbReference>
<dbReference type="SMART" id="SM00281">
    <property type="entry name" value="LamB"/>
    <property type="match status" value="1"/>
</dbReference>
<keyword evidence="5" id="KW-0677">Repeat</keyword>
<feature type="disulfide bond" evidence="12">
    <location>
        <begin position="2021"/>
        <end position="2035"/>
    </location>
</feature>
<evidence type="ECO:0000259" key="16">
    <source>
        <dbReference type="PROSITE" id="PS50025"/>
    </source>
</evidence>
<dbReference type="FunFam" id="2.10.25.10:FF:000034">
    <property type="entry name" value="Laminin subunit alpha 3"/>
    <property type="match status" value="1"/>
</dbReference>
<dbReference type="SMART" id="SM00180">
    <property type="entry name" value="EGF_Lam"/>
    <property type="match status" value="22"/>
</dbReference>
<feature type="disulfide bond" evidence="12">
    <location>
        <begin position="647"/>
        <end position="664"/>
    </location>
</feature>
<proteinExistence type="predicted"/>
<dbReference type="FunFam" id="2.10.25.10:FF:000188">
    <property type="entry name" value="Laminin subunit gamma 2"/>
    <property type="match status" value="1"/>
</dbReference>
<feature type="disulfide bond" evidence="12">
    <location>
        <begin position="1563"/>
        <end position="1572"/>
    </location>
</feature>
<feature type="disulfide bond" evidence="12">
    <location>
        <begin position="575"/>
        <end position="584"/>
    </location>
</feature>
<feature type="disulfide bond" evidence="12">
    <location>
        <begin position="508"/>
        <end position="520"/>
    </location>
</feature>
<dbReference type="FunFam" id="2.10.25.10:FF:000135">
    <property type="entry name" value="Laminin subunit beta 4"/>
    <property type="match status" value="1"/>
</dbReference>
<comment type="caution">
    <text evidence="12">Lacks conserved residue(s) required for the propagation of feature annotation.</text>
</comment>
<dbReference type="PRINTS" id="PR00011">
    <property type="entry name" value="EGFLAMININ"/>
</dbReference>
<dbReference type="Pfam" id="PF24973">
    <property type="entry name" value="EGF_LMN_ATRN"/>
    <property type="match status" value="1"/>
</dbReference>
<feature type="domain" description="Laminin EGF-like" evidence="17">
    <location>
        <begin position="1878"/>
        <end position="1925"/>
    </location>
</feature>
<feature type="domain" description="Laminin G" evidence="16">
    <location>
        <begin position="3458"/>
        <end position="3649"/>
    </location>
</feature>
<dbReference type="Gene3D" id="2.10.25.10">
    <property type="entry name" value="Laminin"/>
    <property type="match status" value="18"/>
</dbReference>
<feature type="disulfide bond" evidence="12">
    <location>
        <begin position="461"/>
        <end position="473"/>
    </location>
</feature>
<evidence type="ECO:0000256" key="3">
    <source>
        <dbReference type="ARBA" id="ARBA00022530"/>
    </source>
</evidence>
<accession>A0A816S394</accession>
<dbReference type="GO" id="GO:0005201">
    <property type="term" value="F:extracellular matrix structural constituent"/>
    <property type="evidence" value="ECO:0007669"/>
    <property type="project" value="TreeGrafter"/>
</dbReference>
<dbReference type="EMBL" id="CAJNRF010006615">
    <property type="protein sequence ID" value="CAF2082896.1"/>
    <property type="molecule type" value="Genomic_DNA"/>
</dbReference>
<feature type="domain" description="Laminin IV type A" evidence="18">
    <location>
        <begin position="1659"/>
        <end position="1841"/>
    </location>
</feature>
<evidence type="ECO:0000259" key="19">
    <source>
        <dbReference type="PROSITE" id="PS51117"/>
    </source>
</evidence>
<feature type="coiled-coil region" evidence="13">
    <location>
        <begin position="2385"/>
        <end position="2412"/>
    </location>
</feature>
<feature type="region of interest" description="Disordered" evidence="14">
    <location>
        <begin position="3410"/>
        <end position="3460"/>
    </location>
</feature>
<dbReference type="FunFam" id="2.10.25.10:FF:000074">
    <property type="entry name" value="Laminin subunit alpha"/>
    <property type="match status" value="1"/>
</dbReference>
<keyword evidence="10" id="KW-0325">Glycoprotein</keyword>
<dbReference type="SUPFAM" id="SSF49899">
    <property type="entry name" value="Concanavalin A-like lectins/glucanases"/>
    <property type="match status" value="5"/>
</dbReference>
<feature type="domain" description="Laminin EGF-like" evidence="17">
    <location>
        <begin position="2134"/>
        <end position="2187"/>
    </location>
</feature>
<reference evidence="20" key="1">
    <citation type="submission" date="2021-02" db="EMBL/GenBank/DDBJ databases">
        <authorList>
            <person name="Nowell W R."/>
        </authorList>
    </citation>
    <scope>NUCLEOTIDE SEQUENCE</scope>
</reference>
<feature type="domain" description="Laminin EGF-like" evidence="17">
    <location>
        <begin position="2087"/>
        <end position="2133"/>
    </location>
</feature>
<feature type="disulfide bond" evidence="12">
    <location>
        <begin position="529"/>
        <end position="538"/>
    </location>
</feature>
<dbReference type="Pfam" id="PF00055">
    <property type="entry name" value="Laminin_N"/>
    <property type="match status" value="1"/>
</dbReference>
<gene>
    <name evidence="20" type="ORF">WKI299_LOCUS16538</name>
</gene>
<dbReference type="Gene3D" id="2.170.300.10">
    <property type="entry name" value="Tie2 ligand-binding domain superfamily"/>
    <property type="match status" value="2"/>
</dbReference>
<evidence type="ECO:0000256" key="5">
    <source>
        <dbReference type="ARBA" id="ARBA00022737"/>
    </source>
</evidence>
<feature type="domain" description="Laminin EGF-like" evidence="17">
    <location>
        <begin position="600"/>
        <end position="644"/>
    </location>
</feature>
<evidence type="ECO:0008006" key="22">
    <source>
        <dbReference type="Google" id="ProtNLM"/>
    </source>
</evidence>
<dbReference type="SMART" id="SM00136">
    <property type="entry name" value="LamNT"/>
    <property type="match status" value="1"/>
</dbReference>
<feature type="disulfide bond" evidence="12">
    <location>
        <begin position="556"/>
        <end position="573"/>
    </location>
</feature>
<dbReference type="SUPFAM" id="SSF57196">
    <property type="entry name" value="EGF/Laminin"/>
    <property type="match status" value="18"/>
</dbReference>
<dbReference type="InterPro" id="IPR008211">
    <property type="entry name" value="Laminin_N"/>
</dbReference>
<dbReference type="PROSITE" id="PS51117">
    <property type="entry name" value="LAMININ_NTER"/>
    <property type="match status" value="1"/>
</dbReference>
<keyword evidence="6" id="KW-0084">Basement membrane</keyword>
<dbReference type="GO" id="GO:0006950">
    <property type="term" value="P:response to stress"/>
    <property type="evidence" value="ECO:0007669"/>
    <property type="project" value="UniProtKB-ARBA"/>
</dbReference>
<dbReference type="InterPro" id="IPR002049">
    <property type="entry name" value="LE_dom"/>
</dbReference>
<evidence type="ECO:0000259" key="17">
    <source>
        <dbReference type="PROSITE" id="PS50027"/>
    </source>
</evidence>
<feature type="disulfide bond" evidence="12">
    <location>
        <begin position="2161"/>
        <end position="2170"/>
    </location>
</feature>
<evidence type="ECO:0000256" key="14">
    <source>
        <dbReference type="SAM" id="MobiDB-lite"/>
    </source>
</evidence>
<dbReference type="FunFam" id="2.10.25.10:FF:000011">
    <property type="entry name" value="Cadherin EGF LAG seven-pass G-type receptor"/>
    <property type="match status" value="1"/>
</dbReference>
<feature type="signal peptide" evidence="15">
    <location>
        <begin position="1"/>
        <end position="19"/>
    </location>
</feature>
<evidence type="ECO:0000256" key="15">
    <source>
        <dbReference type="SAM" id="SignalP"/>
    </source>
</evidence>
<feature type="disulfide bond" evidence="12">
    <location>
        <begin position="645"/>
        <end position="657"/>
    </location>
</feature>